<dbReference type="SMART" id="SM00202">
    <property type="entry name" value="SR"/>
    <property type="match status" value="11"/>
</dbReference>
<keyword evidence="15" id="KW-1185">Reference proteome</keyword>
<feature type="disulfide bond" evidence="12">
    <location>
        <begin position="217"/>
        <end position="278"/>
    </location>
</feature>
<reference evidence="16" key="1">
    <citation type="submission" date="2025-08" db="UniProtKB">
        <authorList>
            <consortium name="RefSeq"/>
        </authorList>
    </citation>
    <scope>IDENTIFICATION</scope>
</reference>
<comment type="caution">
    <text evidence="12">Lacks conserved residue(s) required for the propagation of feature annotation.</text>
</comment>
<feature type="disulfide bond" evidence="12">
    <location>
        <begin position="248"/>
        <end position="258"/>
    </location>
</feature>
<feature type="disulfide bond" evidence="12">
    <location>
        <begin position="358"/>
        <end position="368"/>
    </location>
</feature>
<dbReference type="GeneID" id="115816331"/>
<dbReference type="PROSITE" id="PS00420">
    <property type="entry name" value="SRCR_1"/>
    <property type="match status" value="2"/>
</dbReference>
<feature type="disulfide bond" evidence="12">
    <location>
        <begin position="1119"/>
        <end position="1129"/>
    </location>
</feature>
<feature type="disulfide bond" evidence="12">
    <location>
        <begin position="99"/>
        <end position="163"/>
    </location>
</feature>
<evidence type="ECO:0000256" key="11">
    <source>
        <dbReference type="ARBA" id="ARBA00023180"/>
    </source>
</evidence>
<dbReference type="Proteomes" id="UP000504632">
    <property type="component" value="Chromosome 7"/>
</dbReference>
<keyword evidence="11" id="KW-0325">Glycoprotein</keyword>
<keyword evidence="4" id="KW-0964">Secreted</keyword>
<feature type="disulfide bond" evidence="12">
    <location>
        <begin position="564"/>
        <end position="574"/>
    </location>
</feature>
<dbReference type="SUPFAM" id="SSF56487">
    <property type="entry name" value="SRCR-like"/>
    <property type="match status" value="11"/>
</dbReference>
<evidence type="ECO:0000313" key="16">
    <source>
        <dbReference type="RefSeq" id="XP_030635147.1"/>
    </source>
</evidence>
<feature type="domain" description="SRCR" evidence="14">
    <location>
        <begin position="74"/>
        <end position="174"/>
    </location>
</feature>
<feature type="disulfide bond" evidence="12">
    <location>
        <begin position="904"/>
        <end position="914"/>
    </location>
</feature>
<feature type="disulfide bond" evidence="12">
    <location>
        <begin position="112"/>
        <end position="173"/>
    </location>
</feature>
<gene>
    <name evidence="16" type="primary">LOC115816331</name>
</gene>
<dbReference type="InParanoid" id="A0A6J2VSV3"/>
<evidence type="ECO:0000256" key="3">
    <source>
        <dbReference type="ARBA" id="ARBA00022475"/>
    </source>
</evidence>
<dbReference type="PRINTS" id="PR00258">
    <property type="entry name" value="SPERACTRCPTR"/>
</dbReference>
<organism evidence="15 16">
    <name type="scientific">Chanos chanos</name>
    <name type="common">Milkfish</name>
    <name type="synonym">Mugil chanos</name>
    <dbReference type="NCBI Taxonomy" id="29144"/>
    <lineage>
        <taxon>Eukaryota</taxon>
        <taxon>Metazoa</taxon>
        <taxon>Chordata</taxon>
        <taxon>Craniata</taxon>
        <taxon>Vertebrata</taxon>
        <taxon>Euteleostomi</taxon>
        <taxon>Actinopterygii</taxon>
        <taxon>Neopterygii</taxon>
        <taxon>Teleostei</taxon>
        <taxon>Ostariophysi</taxon>
        <taxon>Gonorynchiformes</taxon>
        <taxon>Chanidae</taxon>
        <taxon>Chanos</taxon>
    </lineage>
</organism>
<evidence type="ECO:0000256" key="5">
    <source>
        <dbReference type="ARBA" id="ARBA00022692"/>
    </source>
</evidence>
<keyword evidence="10 12" id="KW-1015">Disulfide bond</keyword>
<feature type="domain" description="SRCR" evidence="14">
    <location>
        <begin position="730"/>
        <end position="830"/>
    </location>
</feature>
<feature type="domain" description="SRCR" evidence="14">
    <location>
        <begin position="179"/>
        <end position="279"/>
    </location>
</feature>
<feature type="disulfide bond" evidence="12">
    <location>
        <begin position="419"/>
        <end position="483"/>
    </location>
</feature>
<dbReference type="PANTHER" id="PTHR19331:SF468">
    <property type="entry name" value="SCAVENGER RECEPTOR CYSTEINE-RICH TYPE 1 PROTEIN M160"/>
    <property type="match status" value="1"/>
</dbReference>
<dbReference type="FunFam" id="3.10.250.10:FF:000016">
    <property type="entry name" value="Scavenger receptor cysteine-rich protein type 12"/>
    <property type="match status" value="1"/>
</dbReference>
<evidence type="ECO:0000256" key="9">
    <source>
        <dbReference type="ARBA" id="ARBA00023136"/>
    </source>
</evidence>
<dbReference type="FunFam" id="3.10.250.10:FF:000004">
    <property type="entry name" value="Scavenger receptor cysteine-rich type 1 protein M130"/>
    <property type="match status" value="1"/>
</dbReference>
<evidence type="ECO:0000256" key="6">
    <source>
        <dbReference type="ARBA" id="ARBA00022729"/>
    </source>
</evidence>
<feature type="disulfide bond" evidence="12">
    <location>
        <begin position="799"/>
        <end position="809"/>
    </location>
</feature>
<comment type="subcellular location">
    <subcellularLocation>
        <location evidence="1">Cell membrane</location>
        <topology evidence="1">Single-pass type I membrane protein</topology>
    </subcellularLocation>
    <subcellularLocation>
        <location evidence="2">Secreted</location>
    </subcellularLocation>
</comment>
<evidence type="ECO:0000256" key="7">
    <source>
        <dbReference type="ARBA" id="ARBA00022737"/>
    </source>
</evidence>
<proteinExistence type="predicted"/>
<feature type="domain" description="SRCR" evidence="14">
    <location>
        <begin position="499"/>
        <end position="595"/>
    </location>
</feature>
<evidence type="ECO:0000256" key="4">
    <source>
        <dbReference type="ARBA" id="ARBA00022525"/>
    </source>
</evidence>
<keyword evidence="8" id="KW-1133">Transmembrane helix</keyword>
<evidence type="ECO:0000256" key="2">
    <source>
        <dbReference type="ARBA" id="ARBA00004613"/>
    </source>
</evidence>
<feature type="disulfide bond" evidence="12">
    <location>
        <begin position="648"/>
        <end position="712"/>
    </location>
</feature>
<feature type="disulfide bond" evidence="12">
    <location>
        <begin position="1014"/>
        <end position="1024"/>
    </location>
</feature>
<feature type="domain" description="SRCR" evidence="14">
    <location>
        <begin position="394"/>
        <end position="494"/>
    </location>
</feature>
<dbReference type="FunFam" id="3.10.250.10:FF:000057">
    <property type="entry name" value="Uncharacterized protein"/>
    <property type="match status" value="1"/>
</dbReference>
<feature type="disulfide bond" evidence="12">
    <location>
        <begin position="8"/>
        <end position="69"/>
    </location>
</feature>
<dbReference type="GO" id="GO:0005576">
    <property type="term" value="C:extracellular region"/>
    <property type="evidence" value="ECO:0007669"/>
    <property type="project" value="UniProtKB-SubCell"/>
</dbReference>
<feature type="domain" description="SRCR" evidence="14">
    <location>
        <begin position="623"/>
        <end position="723"/>
    </location>
</feature>
<feature type="disulfide bond" evidence="12">
    <location>
        <begin position="661"/>
        <end position="722"/>
    </location>
</feature>
<feature type="domain" description="SRCR" evidence="14">
    <location>
        <begin position="946"/>
        <end position="1043"/>
    </location>
</feature>
<feature type="disulfide bond" evidence="12">
    <location>
        <begin position="1075"/>
        <end position="1139"/>
    </location>
</feature>
<feature type="disulfide bond" evidence="12">
    <location>
        <begin position="860"/>
        <end position="924"/>
    </location>
</feature>
<feature type="disulfide bond" evidence="12">
    <location>
        <begin position="39"/>
        <end position="49"/>
    </location>
</feature>
<dbReference type="InterPro" id="IPR036772">
    <property type="entry name" value="SRCR-like_dom_sf"/>
</dbReference>
<evidence type="ECO:0000256" key="1">
    <source>
        <dbReference type="ARBA" id="ARBA00004251"/>
    </source>
</evidence>
<dbReference type="Pfam" id="PF00530">
    <property type="entry name" value="SRCR"/>
    <property type="match status" value="11"/>
</dbReference>
<feature type="region of interest" description="Disordered" evidence="13">
    <location>
        <begin position="1269"/>
        <end position="1290"/>
    </location>
</feature>
<feature type="domain" description="SRCR" evidence="14">
    <location>
        <begin position="1050"/>
        <end position="1150"/>
    </location>
</feature>
<accession>A0A6J2VSV3</accession>
<dbReference type="OrthoDB" id="536948at2759"/>
<dbReference type="GO" id="GO:0005737">
    <property type="term" value="C:cytoplasm"/>
    <property type="evidence" value="ECO:0007669"/>
    <property type="project" value="UniProtKB-ARBA"/>
</dbReference>
<name>A0A6J2VSV3_CHACN</name>
<feature type="disulfide bond" evidence="12">
    <location>
        <begin position="463"/>
        <end position="473"/>
    </location>
</feature>
<dbReference type="InterPro" id="IPR001190">
    <property type="entry name" value="SRCR"/>
</dbReference>
<feature type="disulfide bond" evidence="12">
    <location>
        <begin position="768"/>
        <end position="829"/>
    </location>
</feature>
<dbReference type="FunFam" id="3.10.250.10:FF:000002">
    <property type="entry name" value="Scavenger receptor cysteine-rich type 1 protein M130"/>
    <property type="match status" value="4"/>
</dbReference>
<feature type="disulfide bond" evidence="12">
    <location>
        <begin position="692"/>
        <end position="702"/>
    </location>
</feature>
<feature type="domain" description="SRCR" evidence="14">
    <location>
        <begin position="835"/>
        <end position="935"/>
    </location>
</feature>
<sequence>MTDAAVVCRELDCGEAVAVLHNAHFGEGSGPIWMDNVACSGSESTLKNCTSAGWGKHNCLHSEDAGVICSGHVTRLVDGFNLCSGRLELLRGNKWGTVCDAAFDQQDAEVVCRELGCGAPGEILGGAAFGRGEGHVLSDEFQCGGNESEIFLCPKSTSQKQNCSHDNDVGLTCSAYTEFKLVGGLDSCAGRVELRYLNEWGTVCDASWDMRAASVLCRQLNCGSALGVVGLDRFGEGSGHIWSDVFDCQGNETHLSECVISSWSRASCSHEQDVGVICSDSSKSLQDGMLRTTGEGECEGEVELYYRKAWRRVLLNSFGFPEASVVCRQLGCGSAVKFWTSFPSSIKGTEMCLTDFSCSGNEAHVYQCRRIAGTVCSHSEYPSVTCSGETLMSLRLVGTRSDCAGRLEIFHKNSWGTVCDDSWDIEDAQVVCRQLQCGEALSVPVPAWFGPGTGPIWLDEVECLGNETSLLSCSSKRWGQHDCGHSEDVGVVCSEFKEVRLTEGCSGNLEVFYNGTWGNVCMNQMDSDTASLICQELNCGKSGSVDWARPRVASAPNWLDLMKCRPHDVTLWQCPSSPWGQNECTDVEVAQITCSEEKNLNPRSHLTCSASTAQRPCSNRLPLRLMGGEGQCSGRLEVYHNGTWGSVCDDLWDMRDAQVVCRQLGCGQALRADGSVVSGHGEDTVWLSRVECRGSEFQLWDCSLSLKNHTDCSKERHAKVTCTDGATIFVRLVNGGKRCAGRVEVLHEGQWGTVCSYYWDKTDAAVVCRELDCGEAVAVLHNAHFGEGSGPIWMDNVACSGSESTLKNCTSAGWGKNNCLHSEDAGVICSVYTEFKLVGGPDSCAGRVELRYLNEWGTVCDASWDMRAASVLCRQLNCGSALGVVGLDRFGQGSGQIWSDVFDCQGNETHLSECVISSWSRASCSHEQDVGVICSDSSKSLQDGTLRTIGERECEGEFEIYSRKAWRRYLVNSYGFPEASVVCRLLGCGSATKFWSSHPSSIKGTELCLTDVLCSGNEAHVFQCRHSPGADCAHYQYPSVICSDSGPRSLRLVGSGSDCAGRLEIFHKNSWGTVCDDSWDIEDAQVVCRQLQCGEALSAPVPAWFGPGTGPIWLDEVECLGNETSLLSCSSKRWGQHDCGHSEDVGVVCSEFTEVRLTEGCSGNLEVFYNGTWDQSSPPETTTGECHCYELESNDIYRFLTNISCYQMDHNLKDSISSSTSFCSFGSFLGSRNTAPTAGGASALSKRKHMTISEVVYEEINERFITKRTSNTVQRGGNEEEATPEDYDDVRSVGDVQQNVQKMEYENVVEETLKGERKLSEDYVNTTEVTK</sequence>
<evidence type="ECO:0000256" key="10">
    <source>
        <dbReference type="ARBA" id="ARBA00023157"/>
    </source>
</evidence>
<feature type="disulfide bond" evidence="12">
    <location>
        <begin position="432"/>
        <end position="493"/>
    </location>
</feature>
<dbReference type="FunFam" id="3.10.250.10:FF:000009">
    <property type="entry name" value="WC1"/>
    <property type="match status" value="2"/>
</dbReference>
<keyword evidence="9" id="KW-0472">Membrane</keyword>
<evidence type="ECO:0000313" key="15">
    <source>
        <dbReference type="Proteomes" id="UP000504632"/>
    </source>
</evidence>
<keyword evidence="6" id="KW-0732">Signal</keyword>
<keyword evidence="7" id="KW-0677">Repeat</keyword>
<dbReference type="PANTHER" id="PTHR19331">
    <property type="entry name" value="SCAVENGER RECEPTOR DOMAIN-CONTAINING"/>
    <property type="match status" value="1"/>
</dbReference>
<evidence type="ECO:0000256" key="8">
    <source>
        <dbReference type="ARBA" id="ARBA00022989"/>
    </source>
</evidence>
<evidence type="ECO:0000259" key="14">
    <source>
        <dbReference type="PROSITE" id="PS50287"/>
    </source>
</evidence>
<feature type="disulfide bond" evidence="12">
    <location>
        <begin position="143"/>
        <end position="153"/>
    </location>
</feature>
<protein>
    <submittedName>
        <fullName evidence="16">Deleted in malignant brain tumors 1 protein-like</fullName>
    </submittedName>
</protein>
<dbReference type="Gene3D" id="3.10.250.10">
    <property type="entry name" value="SRCR-like domain"/>
    <property type="match status" value="11"/>
</dbReference>
<dbReference type="RefSeq" id="XP_030635147.1">
    <property type="nucleotide sequence ID" value="XM_030779287.1"/>
</dbReference>
<feature type="disulfide bond" evidence="12">
    <location>
        <begin position="1088"/>
        <end position="1149"/>
    </location>
</feature>
<evidence type="ECO:0000256" key="12">
    <source>
        <dbReference type="PROSITE-ProRule" id="PRU00196"/>
    </source>
</evidence>
<keyword evidence="3" id="KW-1003">Cell membrane</keyword>
<keyword evidence="5" id="KW-0812">Transmembrane</keyword>
<dbReference type="FunFam" id="3.10.250.10:FF:000006">
    <property type="entry name" value="neurotrypsin isoform X2"/>
    <property type="match status" value="1"/>
</dbReference>
<dbReference type="PROSITE" id="PS50287">
    <property type="entry name" value="SRCR_2"/>
    <property type="match status" value="11"/>
</dbReference>
<dbReference type="FunFam" id="3.10.250.10:FF:000012">
    <property type="entry name" value="CD163 molecule like 1"/>
    <property type="match status" value="1"/>
</dbReference>
<feature type="domain" description="SRCR" evidence="14">
    <location>
        <begin position="290"/>
        <end position="387"/>
    </location>
</feature>
<dbReference type="GO" id="GO:0005886">
    <property type="term" value="C:plasma membrane"/>
    <property type="evidence" value="ECO:0007669"/>
    <property type="project" value="UniProtKB-SubCell"/>
</dbReference>
<feature type="domain" description="SRCR" evidence="14">
    <location>
        <begin position="1"/>
        <end position="70"/>
    </location>
</feature>
<feature type="compositionally biased region" description="Acidic residues" evidence="13">
    <location>
        <begin position="1279"/>
        <end position="1288"/>
    </location>
</feature>
<evidence type="ECO:0000256" key="13">
    <source>
        <dbReference type="SAM" id="MobiDB-lite"/>
    </source>
</evidence>
<feature type="disulfide bond" evidence="12">
    <location>
        <begin position="755"/>
        <end position="819"/>
    </location>
</feature>
<feature type="disulfide bond" evidence="12">
    <location>
        <begin position="204"/>
        <end position="268"/>
    </location>
</feature>
<feature type="disulfide bond" evidence="12">
    <location>
        <begin position="873"/>
        <end position="934"/>
    </location>
</feature>